<dbReference type="RefSeq" id="XP_008075001.1">
    <property type="nucleotide sequence ID" value="XM_008076810.1"/>
</dbReference>
<evidence type="ECO:0000313" key="1">
    <source>
        <dbReference type="EMBL" id="ELA46554.1"/>
    </source>
</evidence>
<name>L2GSE8_VAVCU</name>
<keyword evidence="2" id="KW-1185">Reference proteome</keyword>
<organism evidence="1 2">
    <name type="scientific">Vavraia culicis (isolate floridensis)</name>
    <name type="common">Microsporidian parasite</name>
    <dbReference type="NCBI Taxonomy" id="948595"/>
    <lineage>
        <taxon>Eukaryota</taxon>
        <taxon>Fungi</taxon>
        <taxon>Fungi incertae sedis</taxon>
        <taxon>Microsporidia</taxon>
        <taxon>Pleistophoridae</taxon>
        <taxon>Vavraia</taxon>
    </lineage>
</organism>
<sequence>MVHVNNIISLNECSEHKERMFDIGIAMENSLANCNSLYREARYGAMRGDRRENNKEYYDSCRDNRECSVTCDDASYDIIRCDRRSSIGNVERSNHQNDLKVRDECASLVTCRVTQRKNNSPHNDRNDCGCVSWDELFSYGTRTKSLEQDEEGVISAIRTQSVRVDAHEQAIDDEMVTIAGILLSLGR</sequence>
<dbReference type="VEuPathDB" id="MicrosporidiaDB:VCUG_01987"/>
<proteinExistence type="predicted"/>
<reference evidence="2" key="1">
    <citation type="submission" date="2011-03" db="EMBL/GenBank/DDBJ databases">
        <title>The genome sequence of Vavraia culicis strain floridensis.</title>
        <authorList>
            <consortium name="The Broad Institute Genome Sequencing Platform"/>
            <person name="Cuomo C."/>
            <person name="Becnel J."/>
            <person name="Sanscrainte N."/>
            <person name="Young S.K."/>
            <person name="Zeng Q."/>
            <person name="Gargeya S."/>
            <person name="Fitzgerald M."/>
            <person name="Haas B."/>
            <person name="Abouelleil A."/>
            <person name="Alvarado L."/>
            <person name="Arachchi H.M."/>
            <person name="Berlin A."/>
            <person name="Chapman S.B."/>
            <person name="Gearin G."/>
            <person name="Goldberg J."/>
            <person name="Griggs A."/>
            <person name="Gujja S."/>
            <person name="Hansen M."/>
            <person name="Heiman D."/>
            <person name="Howarth C."/>
            <person name="Larimer J."/>
            <person name="Lui A."/>
            <person name="MacDonald P.J.P."/>
            <person name="McCowen C."/>
            <person name="Montmayeur A."/>
            <person name="Murphy C."/>
            <person name="Neiman D."/>
            <person name="Pearson M."/>
            <person name="Priest M."/>
            <person name="Roberts A."/>
            <person name="Saif S."/>
            <person name="Shea T."/>
            <person name="Sisk P."/>
            <person name="Stolte C."/>
            <person name="Sykes S."/>
            <person name="Wortman J."/>
            <person name="Nusbaum C."/>
            <person name="Birren B."/>
        </authorList>
    </citation>
    <scope>NUCLEOTIDE SEQUENCE [LARGE SCALE GENOMIC DNA]</scope>
    <source>
        <strain evidence="2">floridensis</strain>
    </source>
</reference>
<dbReference type="Proteomes" id="UP000011081">
    <property type="component" value="Unassembled WGS sequence"/>
</dbReference>
<dbReference type="EMBL" id="GL877441">
    <property type="protein sequence ID" value="ELA46554.1"/>
    <property type="molecule type" value="Genomic_DNA"/>
</dbReference>
<protein>
    <submittedName>
        <fullName evidence="1">Uncharacterized protein</fullName>
    </submittedName>
</protein>
<dbReference type="GeneID" id="19879856"/>
<evidence type="ECO:0000313" key="2">
    <source>
        <dbReference type="Proteomes" id="UP000011081"/>
    </source>
</evidence>
<dbReference type="HOGENOM" id="CLU_1448762_0_0_1"/>
<dbReference type="InParanoid" id="L2GSE8"/>
<accession>L2GSE8</accession>
<dbReference type="AlphaFoldDB" id="L2GSE8"/>
<gene>
    <name evidence="1" type="ORF">VCUG_01987</name>
</gene>